<dbReference type="InterPro" id="IPR015331">
    <property type="entry name" value="P22_tailspike_C"/>
</dbReference>
<evidence type="ECO:0000313" key="10">
    <source>
        <dbReference type="Proteomes" id="UP001060583"/>
    </source>
</evidence>
<keyword evidence="4" id="KW-0946">Virion</keyword>
<dbReference type="GO" id="GO:0098015">
    <property type="term" value="C:virus tail"/>
    <property type="evidence" value="ECO:0007669"/>
    <property type="project" value="UniProtKB-KW"/>
</dbReference>
<evidence type="ECO:0000256" key="5">
    <source>
        <dbReference type="ARBA" id="ARBA00023296"/>
    </source>
</evidence>
<evidence type="ECO:0000256" key="1">
    <source>
        <dbReference type="ARBA" id="ARBA00004328"/>
    </source>
</evidence>
<dbReference type="Gene3D" id="2.160.20.20">
    <property type="match status" value="1"/>
</dbReference>
<feature type="region of interest" description="Disordered" evidence="7">
    <location>
        <begin position="1"/>
        <end position="26"/>
    </location>
</feature>
<protein>
    <submittedName>
        <fullName evidence="9">Tail fibers</fullName>
    </submittedName>
</protein>
<organism evidence="9 10">
    <name type="scientific">Salmonella phage PST_H2</name>
    <dbReference type="NCBI Taxonomy" id="2978975"/>
    <lineage>
        <taxon>Viruses</taxon>
        <taxon>Duplodnaviria</taxon>
        <taxon>Heunggongvirae</taxon>
        <taxon>Uroviricota</taxon>
        <taxon>Caudoviricetes</taxon>
        <taxon>Autographivirales</taxon>
        <taxon>Autosignataviridae</taxon>
        <taxon>Molineuxvirinae</taxon>
        <taxon>Guangxivirus</taxon>
        <taxon>Guangxivirus PSTH2</taxon>
    </lineage>
</organism>
<dbReference type="SUPFAM" id="SSF51126">
    <property type="entry name" value="Pectin lyase-like"/>
    <property type="match status" value="1"/>
</dbReference>
<dbReference type="InterPro" id="IPR011050">
    <property type="entry name" value="Pectin_lyase_fold/virulence"/>
</dbReference>
<dbReference type="InterPro" id="IPR012332">
    <property type="entry name" value="Autotransporter_pectin_lyase_C"/>
</dbReference>
<evidence type="ECO:0000256" key="4">
    <source>
        <dbReference type="ARBA" id="ARBA00022844"/>
    </source>
</evidence>
<feature type="domain" description="P22 tailspike C-terminal" evidence="8">
    <location>
        <begin position="1"/>
        <end position="273"/>
    </location>
</feature>
<evidence type="ECO:0000313" key="9">
    <source>
        <dbReference type="EMBL" id="UXQ88750.1"/>
    </source>
</evidence>
<comment type="subcellular location">
    <subcellularLocation>
        <location evidence="1">Virion</location>
    </subcellularLocation>
</comment>
<reference evidence="9" key="1">
    <citation type="submission" date="2022-05" db="EMBL/GenBank/DDBJ databases">
        <authorList>
            <person name="Ma D."/>
        </authorList>
    </citation>
    <scope>NUCLEOTIDE SEQUENCE</scope>
</reference>
<evidence type="ECO:0000256" key="2">
    <source>
        <dbReference type="ARBA" id="ARBA00022717"/>
    </source>
</evidence>
<dbReference type="EMBL" id="ON461912">
    <property type="protein sequence ID" value="UXQ88750.1"/>
    <property type="molecule type" value="Genomic_DNA"/>
</dbReference>
<dbReference type="GO" id="GO:0098994">
    <property type="term" value="P:symbiont entry into host cell via disruption of host cell envelope"/>
    <property type="evidence" value="ECO:0007669"/>
    <property type="project" value="UniProtKB-KW"/>
</dbReference>
<evidence type="ECO:0000256" key="3">
    <source>
        <dbReference type="ARBA" id="ARBA00022732"/>
    </source>
</evidence>
<accession>A0A977TG54</accession>
<evidence type="ECO:0000256" key="7">
    <source>
        <dbReference type="SAM" id="MobiDB-lite"/>
    </source>
</evidence>
<sequence>MWDGLDLGSDPGMAPEDDRPGDLPVSQYPMHQLPNNHMVDNILVMNSLGVGLGMDGRDGYVSNVTVQDCAGAGMLAHTFNRTFSNITVIDCNYMNFDSDQIIIIGDCIVNGIRAAGIKPQPSKGMVISAPNSTLSGVVGNVPPDRILAGNILDPVLGHSLVNSFNGDTAELSFRIHKLTKSLNSGAVRSTLNGSPGSGSAWTEVTAISGSAPDAVSLKINRGDFKTTEIPVSHTVLPDEAVRDNGSIAMYFDNDALWALVKKPNGTLTRMRLAQ</sequence>
<proteinExistence type="predicted"/>
<keyword evidence="10" id="KW-1185">Reference proteome</keyword>
<keyword evidence="6" id="KW-1238">Degradation of host capsule during virus entry</keyword>
<name>A0A977TG54_9CAUD</name>
<keyword evidence="3" id="KW-1227">Viral tail protein</keyword>
<dbReference type="GO" id="GO:0098996">
    <property type="term" value="P:symbiont entry into host cell via disruption of host cell glycocalyx"/>
    <property type="evidence" value="ECO:0007669"/>
    <property type="project" value="UniProtKB-KW"/>
</dbReference>
<keyword evidence="2" id="KW-1235">Degradation of host cell envelope components during virus entry</keyword>
<evidence type="ECO:0000256" key="6">
    <source>
        <dbReference type="ARBA" id="ARBA00035731"/>
    </source>
</evidence>
<dbReference type="Proteomes" id="UP001060583">
    <property type="component" value="Segment"/>
</dbReference>
<evidence type="ECO:0000259" key="8">
    <source>
        <dbReference type="Pfam" id="PF09251"/>
    </source>
</evidence>
<dbReference type="Pfam" id="PF09251">
    <property type="entry name" value="PhageP22-tail"/>
    <property type="match status" value="1"/>
</dbReference>
<keyword evidence="5" id="KW-1160">Virus entry into host cell</keyword>